<accession>A0A1H3PNR0</accession>
<dbReference type="RefSeq" id="WP_091729570.1">
    <property type="nucleotide sequence ID" value="NZ_FNQE01000015.1"/>
</dbReference>
<organism evidence="3 4">
    <name type="scientific">Proteiniborus ethanoligenes</name>
    <dbReference type="NCBI Taxonomy" id="415015"/>
    <lineage>
        <taxon>Bacteria</taxon>
        <taxon>Bacillati</taxon>
        <taxon>Bacillota</taxon>
        <taxon>Clostridia</taxon>
        <taxon>Eubacteriales</taxon>
        <taxon>Proteiniborus</taxon>
    </lineage>
</organism>
<protein>
    <recommendedName>
        <fullName evidence="5">Flagellar motility protein MotE, a chaperone for MotC folding</fullName>
    </recommendedName>
</protein>
<evidence type="ECO:0008006" key="5">
    <source>
        <dbReference type="Google" id="ProtNLM"/>
    </source>
</evidence>
<feature type="coiled-coil region" evidence="1">
    <location>
        <begin position="280"/>
        <end position="307"/>
    </location>
</feature>
<dbReference type="STRING" id="415015.SAMN05660462_01590"/>
<dbReference type="AlphaFoldDB" id="A0A1H3PNR0"/>
<dbReference type="OrthoDB" id="1705722at2"/>
<keyword evidence="1" id="KW-0175">Coiled coil</keyword>
<dbReference type="EMBL" id="FNQE01000015">
    <property type="protein sequence ID" value="SDZ02804.1"/>
    <property type="molecule type" value="Genomic_DNA"/>
</dbReference>
<name>A0A1H3PNR0_9FIRM</name>
<keyword evidence="2" id="KW-1133">Transmembrane helix</keyword>
<evidence type="ECO:0000256" key="2">
    <source>
        <dbReference type="SAM" id="Phobius"/>
    </source>
</evidence>
<evidence type="ECO:0000313" key="3">
    <source>
        <dbReference type="EMBL" id="SDZ02804.1"/>
    </source>
</evidence>
<evidence type="ECO:0000256" key="1">
    <source>
        <dbReference type="SAM" id="Coils"/>
    </source>
</evidence>
<keyword evidence="4" id="KW-1185">Reference proteome</keyword>
<feature type="transmembrane region" description="Helical" evidence="2">
    <location>
        <begin position="12"/>
        <end position="34"/>
    </location>
</feature>
<dbReference type="Proteomes" id="UP000198625">
    <property type="component" value="Unassembled WGS sequence"/>
</dbReference>
<keyword evidence="2" id="KW-0472">Membrane</keyword>
<gene>
    <name evidence="3" type="ORF">SAMN05660462_01590</name>
</gene>
<proteinExistence type="predicted"/>
<reference evidence="3 4" key="1">
    <citation type="submission" date="2016-10" db="EMBL/GenBank/DDBJ databases">
        <authorList>
            <person name="de Groot N.N."/>
        </authorList>
    </citation>
    <scope>NUCLEOTIDE SEQUENCE [LARGE SCALE GENOMIC DNA]</scope>
    <source>
        <strain evidence="3 4">DSM 21650</strain>
    </source>
</reference>
<evidence type="ECO:0000313" key="4">
    <source>
        <dbReference type="Proteomes" id="UP000198625"/>
    </source>
</evidence>
<keyword evidence="2" id="KW-0812">Transmembrane</keyword>
<sequence>MPKEKKSNNIIKIILIFAAVFILIPTMVFTLIYFTNNNFRKSANEFLRGTPGVVGEYFSKYPTESEKADKELFLANYYLSISKESAADKLYIIKKSEEELYDKVIKKMNQTSSSKTNEVIKLVRSIELRKDLLFTLYEEIKEEQEKALSEEIKKLENLGLNLAIKETELLVDRSISGEELGKIFYSMKVNRAVEILYYVRQDVKDRIISNIETKKRKELDTLLLQKQNKDDELRRNSLVYEVMDIEKAFTEIGDSKKYKVDELSKIYMGLSIQKASEILINSEEEFINSLISKIEELEELTGEEESRAVKIMETMNFHKQYSNKISELVALYEKMDAEDIVKIVEEMMKNNNSVTVFEIDENPIYDISDSSIILDVMKKMKKQKMSQILSIMDSKKAAEITRRLAVY</sequence>